<dbReference type="InterPro" id="IPR050343">
    <property type="entry name" value="RsuA_PseudoU_synthase"/>
</dbReference>
<evidence type="ECO:0000256" key="3">
    <source>
        <dbReference type="ARBA" id="ARBA00023235"/>
    </source>
</evidence>
<evidence type="ECO:0000256" key="5">
    <source>
        <dbReference type="RuleBase" id="RU003887"/>
    </source>
</evidence>
<evidence type="ECO:0000313" key="7">
    <source>
        <dbReference type="EMBL" id="MBJ8349115.1"/>
    </source>
</evidence>
<dbReference type="Pfam" id="PF01479">
    <property type="entry name" value="S4"/>
    <property type="match status" value="1"/>
</dbReference>
<keyword evidence="2 4" id="KW-0694">RNA-binding</keyword>
<dbReference type="InterPro" id="IPR002942">
    <property type="entry name" value="S4_RNA-bd"/>
</dbReference>
<dbReference type="PANTHER" id="PTHR47683">
    <property type="entry name" value="PSEUDOURIDINE SYNTHASE FAMILY PROTEIN-RELATED"/>
    <property type="match status" value="1"/>
</dbReference>
<evidence type="ECO:0000259" key="6">
    <source>
        <dbReference type="SMART" id="SM00363"/>
    </source>
</evidence>
<comment type="caution">
    <text evidence="7">The sequence shown here is derived from an EMBL/GenBank/DDBJ whole genome shotgun (WGS) entry which is preliminary data.</text>
</comment>
<dbReference type="InterPro" id="IPR020094">
    <property type="entry name" value="TruA/RsuA/RluB/E/F_N"/>
</dbReference>
<dbReference type="GO" id="GO:0120159">
    <property type="term" value="F:rRNA pseudouridine synthase activity"/>
    <property type="evidence" value="ECO:0007669"/>
    <property type="project" value="UniProtKB-ARBA"/>
</dbReference>
<comment type="similarity">
    <text evidence="1 5">Belongs to the pseudouridine synthase RsuA family.</text>
</comment>
<dbReference type="AlphaFoldDB" id="A0A934P8X5"/>
<dbReference type="Gene3D" id="3.30.70.580">
    <property type="entry name" value="Pseudouridine synthase I, catalytic domain, N-terminal subdomain"/>
    <property type="match status" value="1"/>
</dbReference>
<dbReference type="RefSeq" id="WP_199567047.1">
    <property type="nucleotide sequence ID" value="NZ_JAENBP010000001.1"/>
</dbReference>
<dbReference type="GO" id="GO:0003723">
    <property type="term" value="F:RNA binding"/>
    <property type="evidence" value="ECO:0007669"/>
    <property type="project" value="UniProtKB-KW"/>
</dbReference>
<dbReference type="InterPro" id="IPR018496">
    <property type="entry name" value="PsdUridine_synth_RsuA/RluB_CS"/>
</dbReference>
<accession>A0A934P8X5</accession>
<dbReference type="EC" id="5.4.99.-" evidence="5"/>
<dbReference type="FunFam" id="3.30.70.1560:FF:000001">
    <property type="entry name" value="Pseudouridine synthase"/>
    <property type="match status" value="1"/>
</dbReference>
<dbReference type="PROSITE" id="PS01149">
    <property type="entry name" value="PSI_RSU"/>
    <property type="match status" value="1"/>
</dbReference>
<dbReference type="Proteomes" id="UP000644875">
    <property type="component" value="Unassembled WGS sequence"/>
</dbReference>
<protein>
    <recommendedName>
        <fullName evidence="5">Pseudouridine synthase</fullName>
        <ecNumber evidence="5">5.4.99.-</ecNumber>
    </recommendedName>
</protein>
<dbReference type="SUPFAM" id="SSF55174">
    <property type="entry name" value="Alpha-L RNA-binding motif"/>
    <property type="match status" value="1"/>
</dbReference>
<dbReference type="InterPro" id="IPR006145">
    <property type="entry name" value="PsdUridine_synth_RsuA/RluA"/>
</dbReference>
<evidence type="ECO:0000256" key="2">
    <source>
        <dbReference type="ARBA" id="ARBA00022884"/>
    </source>
</evidence>
<evidence type="ECO:0000313" key="8">
    <source>
        <dbReference type="Proteomes" id="UP000644875"/>
    </source>
</evidence>
<keyword evidence="8" id="KW-1185">Reference proteome</keyword>
<sequence length="239" mass="27136">MRLDKLLGELGYGSRNQVKKIIKMKQVTVDNEIVLDTSRNVDPSIQEVRVGSNPIAYHQTVYYLMNKPQGVVTAKKDNRFQTVIDLLKETDKRADIYPIGRLDRDTEGLILLTNNGPLGYRMLHPSHHVDKTYRVTVNGFLDEDAVPFFQAGVVFLDGAVCKPADLTILSSSENESEAFVTIREGRFHQIKKMFLSYGVKVISLKRISFGPFAIEDSLLPGDYRLLTVEEKEQLKQFLD</sequence>
<organism evidence="7 8">
    <name type="scientific">Streptococcus zalophi</name>
    <dbReference type="NCBI Taxonomy" id="640031"/>
    <lineage>
        <taxon>Bacteria</taxon>
        <taxon>Bacillati</taxon>
        <taxon>Bacillota</taxon>
        <taxon>Bacilli</taxon>
        <taxon>Lactobacillales</taxon>
        <taxon>Streptococcaceae</taxon>
        <taxon>Streptococcus</taxon>
    </lineage>
</organism>
<dbReference type="CDD" id="cd00165">
    <property type="entry name" value="S4"/>
    <property type="match status" value="1"/>
</dbReference>
<dbReference type="InterPro" id="IPR000748">
    <property type="entry name" value="PsdUridine_synth_RsuA/RluB/E/F"/>
</dbReference>
<reference evidence="7 8" key="1">
    <citation type="journal article" date="2021" name="Int. J. Syst. Evol. Microbiol.">
        <title>Streptococcus vicugnae sp. nov., isolated from faeces of alpacas (Vicugna pacos) and cattle (Bos taurus), Streptococcus zalophi sp. nov., and Streptococcus pacificus sp. nov., isolated from respiratory tract of California sea lions (Zalophus californianus).</title>
        <authorList>
            <person name="Volokhov D.V."/>
            <person name="Zagorodnyaya T.A."/>
            <person name="Shen Z."/>
            <person name="Blom J."/>
            <person name="Furtak V.A."/>
            <person name="Eisenberg T."/>
            <person name="Fan P."/>
            <person name="Jeong K.C."/>
            <person name="Gao Y."/>
            <person name="Zhang S."/>
            <person name="Amselle M."/>
        </authorList>
    </citation>
    <scope>NUCLEOTIDE SEQUENCE [LARGE SCALE GENOMIC DNA]</scope>
    <source>
        <strain evidence="8">CSL7508-lung</strain>
    </source>
</reference>
<dbReference type="PANTHER" id="PTHR47683:SF4">
    <property type="entry name" value="PSEUDOURIDINE SYNTHASE"/>
    <property type="match status" value="1"/>
</dbReference>
<dbReference type="GO" id="GO:0000455">
    <property type="term" value="P:enzyme-directed rRNA pseudouridine synthesis"/>
    <property type="evidence" value="ECO:0007669"/>
    <property type="project" value="UniProtKB-ARBA"/>
</dbReference>
<dbReference type="GO" id="GO:0005829">
    <property type="term" value="C:cytosol"/>
    <property type="evidence" value="ECO:0007669"/>
    <property type="project" value="UniProtKB-ARBA"/>
</dbReference>
<dbReference type="Pfam" id="PF00849">
    <property type="entry name" value="PseudoU_synth_2"/>
    <property type="match status" value="1"/>
</dbReference>
<name>A0A934P8X5_9STRE</name>
<dbReference type="EMBL" id="JAENBP010000001">
    <property type="protein sequence ID" value="MBJ8349115.1"/>
    <property type="molecule type" value="Genomic_DNA"/>
</dbReference>
<gene>
    <name evidence="7" type="ORF">JHK64_00535</name>
</gene>
<dbReference type="PROSITE" id="PS50889">
    <property type="entry name" value="S4"/>
    <property type="match status" value="1"/>
</dbReference>
<dbReference type="InterPro" id="IPR042092">
    <property type="entry name" value="PsdUridine_s_RsuA/RluB/E/F_cat"/>
</dbReference>
<dbReference type="CDD" id="cd02553">
    <property type="entry name" value="PseudoU_synth_RsuA"/>
    <property type="match status" value="1"/>
</dbReference>
<dbReference type="Gene3D" id="3.10.290.10">
    <property type="entry name" value="RNA-binding S4 domain"/>
    <property type="match status" value="1"/>
</dbReference>
<dbReference type="SMART" id="SM00363">
    <property type="entry name" value="S4"/>
    <property type="match status" value="1"/>
</dbReference>
<dbReference type="NCBIfam" id="TIGR00093">
    <property type="entry name" value="pseudouridine synthase"/>
    <property type="match status" value="1"/>
</dbReference>
<feature type="domain" description="RNA-binding S4" evidence="6">
    <location>
        <begin position="1"/>
        <end position="60"/>
    </location>
</feature>
<evidence type="ECO:0000256" key="1">
    <source>
        <dbReference type="ARBA" id="ARBA00008348"/>
    </source>
</evidence>
<evidence type="ECO:0000256" key="4">
    <source>
        <dbReference type="PROSITE-ProRule" id="PRU00182"/>
    </source>
</evidence>
<dbReference type="Gene3D" id="3.30.70.1560">
    <property type="entry name" value="Alpha-L RNA-binding motif"/>
    <property type="match status" value="1"/>
</dbReference>
<keyword evidence="3 5" id="KW-0413">Isomerase</keyword>
<dbReference type="InterPro" id="IPR020103">
    <property type="entry name" value="PsdUridine_synth_cat_dom_sf"/>
</dbReference>
<proteinExistence type="inferred from homology"/>
<dbReference type="SUPFAM" id="SSF55120">
    <property type="entry name" value="Pseudouridine synthase"/>
    <property type="match status" value="1"/>
</dbReference>
<dbReference type="InterPro" id="IPR036986">
    <property type="entry name" value="S4_RNA-bd_sf"/>
</dbReference>